<reference evidence="1 2" key="1">
    <citation type="submission" date="2017-06" db="EMBL/GenBank/DDBJ databases">
        <title>Comparative genomic analysis of Ambrosia Fusariam Clade fungi.</title>
        <authorList>
            <person name="Stajich J.E."/>
            <person name="Carrillo J."/>
            <person name="Kijimoto T."/>
            <person name="Eskalen A."/>
            <person name="O'Donnell K."/>
            <person name="Kasson M."/>
        </authorList>
    </citation>
    <scope>NUCLEOTIDE SEQUENCE [LARGE SCALE GENOMIC DNA]</scope>
    <source>
        <strain evidence="1 2">UCR1854</strain>
    </source>
</reference>
<organism evidence="1 2">
    <name type="scientific">Fusarium euwallaceae</name>
    <dbReference type="NCBI Taxonomy" id="1147111"/>
    <lineage>
        <taxon>Eukaryota</taxon>
        <taxon>Fungi</taxon>
        <taxon>Dikarya</taxon>
        <taxon>Ascomycota</taxon>
        <taxon>Pezizomycotina</taxon>
        <taxon>Sordariomycetes</taxon>
        <taxon>Hypocreomycetidae</taxon>
        <taxon>Hypocreales</taxon>
        <taxon>Nectriaceae</taxon>
        <taxon>Fusarium</taxon>
        <taxon>Fusarium solani species complex</taxon>
    </lineage>
</organism>
<name>A0A430KWK3_9HYPO</name>
<sequence length="62" mass="6856">IFAFLEHKIDFRLLWNEGIVVGCEKLLDYGRRSRGGSGGHGGAAMTRDTFGIGFVKIARVRC</sequence>
<comment type="caution">
    <text evidence="1">The sequence shown here is derived from an EMBL/GenBank/DDBJ whole genome shotgun (WGS) entry which is preliminary data.</text>
</comment>
<keyword evidence="2" id="KW-1185">Reference proteome</keyword>
<feature type="non-terminal residue" evidence="1">
    <location>
        <position position="1"/>
    </location>
</feature>
<gene>
    <name evidence="1" type="ORF">BHE90_017766</name>
</gene>
<protein>
    <submittedName>
        <fullName evidence="1">Uncharacterized protein</fullName>
    </submittedName>
</protein>
<evidence type="ECO:0000313" key="2">
    <source>
        <dbReference type="Proteomes" id="UP000287124"/>
    </source>
</evidence>
<dbReference type="Proteomes" id="UP000287124">
    <property type="component" value="Unassembled WGS sequence"/>
</dbReference>
<evidence type="ECO:0000313" key="1">
    <source>
        <dbReference type="EMBL" id="RTE67860.1"/>
    </source>
</evidence>
<accession>A0A430KWK3</accession>
<dbReference type="EMBL" id="MIKF01001669">
    <property type="protein sequence ID" value="RTE67860.1"/>
    <property type="molecule type" value="Genomic_DNA"/>
</dbReference>
<proteinExistence type="predicted"/>
<dbReference type="AlphaFoldDB" id="A0A430KWK3"/>